<feature type="compositionally biased region" description="Low complexity" evidence="8">
    <location>
        <begin position="313"/>
        <end position="326"/>
    </location>
</feature>
<feature type="compositionally biased region" description="Polar residues" evidence="8">
    <location>
        <begin position="273"/>
        <end position="289"/>
    </location>
</feature>
<evidence type="ECO:0000256" key="7">
    <source>
        <dbReference type="ARBA" id="ARBA00060351"/>
    </source>
</evidence>
<dbReference type="Gene3D" id="1.10.10.2570">
    <property type="match status" value="1"/>
</dbReference>
<dbReference type="PANTHER" id="PTHR40012">
    <property type="entry name" value="AUTOPHAGY-RELATED PROTEIN 29"/>
    <property type="match status" value="1"/>
</dbReference>
<dbReference type="Proteomes" id="UP000799753">
    <property type="component" value="Unassembled WGS sequence"/>
</dbReference>
<comment type="subcellular location">
    <subcellularLocation>
        <location evidence="1">Preautophagosomal structure</location>
    </subcellularLocation>
</comment>
<accession>A0A6A6SBB3</accession>
<keyword evidence="5" id="KW-0653">Protein transport</keyword>
<dbReference type="GO" id="GO:0000045">
    <property type="term" value="P:autophagosome assembly"/>
    <property type="evidence" value="ECO:0007669"/>
    <property type="project" value="InterPro"/>
</dbReference>
<dbReference type="PANTHER" id="PTHR40012:SF1">
    <property type="entry name" value="AUTOPHAGY-RELATED PROTEIN 29"/>
    <property type="match status" value="1"/>
</dbReference>
<dbReference type="InterPro" id="IPR039362">
    <property type="entry name" value="ATG29_sf"/>
</dbReference>
<dbReference type="EMBL" id="MU006780">
    <property type="protein sequence ID" value="KAF2643454.1"/>
    <property type="molecule type" value="Genomic_DNA"/>
</dbReference>
<organism evidence="10 11">
    <name type="scientific">Massarina eburnea CBS 473.64</name>
    <dbReference type="NCBI Taxonomy" id="1395130"/>
    <lineage>
        <taxon>Eukaryota</taxon>
        <taxon>Fungi</taxon>
        <taxon>Dikarya</taxon>
        <taxon>Ascomycota</taxon>
        <taxon>Pezizomycotina</taxon>
        <taxon>Dothideomycetes</taxon>
        <taxon>Pleosporomycetidae</taxon>
        <taxon>Pleosporales</taxon>
        <taxon>Massarineae</taxon>
        <taxon>Massarinaceae</taxon>
        <taxon>Massarina</taxon>
    </lineage>
</organism>
<dbReference type="InterPro" id="IPR040666">
    <property type="entry name" value="Atg29_N"/>
</dbReference>
<dbReference type="GO" id="GO:0000407">
    <property type="term" value="C:phagophore assembly site"/>
    <property type="evidence" value="ECO:0007669"/>
    <property type="project" value="UniProtKB-SubCell"/>
</dbReference>
<keyword evidence="11" id="KW-1185">Reference proteome</keyword>
<keyword evidence="6" id="KW-0072">Autophagy</keyword>
<keyword evidence="4" id="KW-0813">Transport</keyword>
<dbReference type="Pfam" id="PF18388">
    <property type="entry name" value="ATG29_N"/>
    <property type="match status" value="1"/>
</dbReference>
<proteinExistence type="inferred from homology"/>
<dbReference type="AlphaFoldDB" id="A0A6A6SBB3"/>
<evidence type="ECO:0000256" key="5">
    <source>
        <dbReference type="ARBA" id="ARBA00022927"/>
    </source>
</evidence>
<comment type="function">
    <text evidence="7">Plays a role in autophagy. Functions at the preautophagosomal structure (PAS) in order to form normal autophagosomes under starvation conditions. Also plays a role in mitophagy and regulation of filamentous growth.</text>
</comment>
<dbReference type="OrthoDB" id="21072at2759"/>
<evidence type="ECO:0000256" key="6">
    <source>
        <dbReference type="ARBA" id="ARBA00023006"/>
    </source>
</evidence>
<feature type="compositionally biased region" description="Basic residues" evidence="8">
    <location>
        <begin position="229"/>
        <end position="241"/>
    </location>
</feature>
<feature type="region of interest" description="Disordered" evidence="8">
    <location>
        <begin position="726"/>
        <end position="745"/>
    </location>
</feature>
<evidence type="ECO:0000256" key="8">
    <source>
        <dbReference type="SAM" id="MobiDB-lite"/>
    </source>
</evidence>
<reference evidence="10" key="1">
    <citation type="journal article" date="2020" name="Stud. Mycol.">
        <title>101 Dothideomycetes genomes: a test case for predicting lifestyles and emergence of pathogens.</title>
        <authorList>
            <person name="Haridas S."/>
            <person name="Albert R."/>
            <person name="Binder M."/>
            <person name="Bloem J."/>
            <person name="Labutti K."/>
            <person name="Salamov A."/>
            <person name="Andreopoulos B."/>
            <person name="Baker S."/>
            <person name="Barry K."/>
            <person name="Bills G."/>
            <person name="Bluhm B."/>
            <person name="Cannon C."/>
            <person name="Castanera R."/>
            <person name="Culley D."/>
            <person name="Daum C."/>
            <person name="Ezra D."/>
            <person name="Gonzalez J."/>
            <person name="Henrissat B."/>
            <person name="Kuo A."/>
            <person name="Liang C."/>
            <person name="Lipzen A."/>
            <person name="Lutzoni F."/>
            <person name="Magnuson J."/>
            <person name="Mondo S."/>
            <person name="Nolan M."/>
            <person name="Ohm R."/>
            <person name="Pangilinan J."/>
            <person name="Park H.-J."/>
            <person name="Ramirez L."/>
            <person name="Alfaro M."/>
            <person name="Sun H."/>
            <person name="Tritt A."/>
            <person name="Yoshinaga Y."/>
            <person name="Zwiers L.-H."/>
            <person name="Turgeon B."/>
            <person name="Goodwin S."/>
            <person name="Spatafora J."/>
            <person name="Crous P."/>
            <person name="Grigoriev I."/>
        </authorList>
    </citation>
    <scope>NUCLEOTIDE SEQUENCE</scope>
    <source>
        <strain evidence="10">CBS 473.64</strain>
    </source>
</reference>
<feature type="compositionally biased region" description="Acidic residues" evidence="8">
    <location>
        <begin position="248"/>
        <end position="258"/>
    </location>
</feature>
<evidence type="ECO:0000256" key="3">
    <source>
        <dbReference type="ARBA" id="ARBA00013784"/>
    </source>
</evidence>
<evidence type="ECO:0000256" key="4">
    <source>
        <dbReference type="ARBA" id="ARBA00022448"/>
    </source>
</evidence>
<evidence type="ECO:0000256" key="1">
    <source>
        <dbReference type="ARBA" id="ARBA00004329"/>
    </source>
</evidence>
<dbReference type="InterPro" id="IPR039113">
    <property type="entry name" value="ATG29"/>
</dbReference>
<evidence type="ECO:0000313" key="11">
    <source>
        <dbReference type="Proteomes" id="UP000799753"/>
    </source>
</evidence>
<name>A0A6A6SBB3_9PLEO</name>
<feature type="compositionally biased region" description="Polar residues" evidence="8">
    <location>
        <begin position="146"/>
        <end position="175"/>
    </location>
</feature>
<feature type="domain" description="Atg29 N-terminal" evidence="9">
    <location>
        <begin position="6"/>
        <end position="59"/>
    </location>
</feature>
<dbReference type="FunFam" id="1.10.10.2570:FF:000001">
    <property type="entry name" value="Autophagy-related protein 29"/>
    <property type="match status" value="1"/>
</dbReference>
<feature type="compositionally biased region" description="Low complexity" evidence="8">
    <location>
        <begin position="197"/>
        <end position="217"/>
    </location>
</feature>
<feature type="compositionally biased region" description="Polar residues" evidence="8">
    <location>
        <begin position="366"/>
        <end position="375"/>
    </location>
</feature>
<sequence>MSSVQFTALIRVPFSRGDFVEPPQVSWDASKDRSLWKVVSKSSKASDLNWVELADNFDVPPAFLLQQAAWLYERHLDHVRAQLKKVGGSAPTPMSLDSTHTTMGGIPMKRIGSGGSGASRTLSVLSVRPKEGPTSPEETGMPAPSLSRTPSTTTITQSRALVQNPSIRHQTSQPRQKSEYGPGDQDVNPKTVEDSRSSLQSGSLFAQSSSSSNSSPSDSDDENPAKRSQLFKRPPRFRPQRPQRELLTYDEDIDEADEHDPGTRTTLPFAKASATNEFSRATPLSNVHTGRSPGKINRVDVTSPAPRRVSTPSKTGAGSSMTSSASDAPKGDLTSPGPLSPRHQASLAKASPMGVGQRSGKEGSEGTPSMGSSFSDIDDVLLPRSSLTMEPPTIRVEEWYEDPPITTKYIRGGNELDFYGIWGAVKKLRGHPGRGKLALVVAPTAPGGHGVRLMECSEEFLDAFWECMAKLLDYFADFLSQDTATMKCMWFHLLDVLQEVAELPHQFWDLDIPSCEHSKNFAYEYQKTLRLINKVIAPSKVRIARPLVRPHSEVRGPGSYDFGKFKAGLKPWQQFLCKGAPGLGAVNDDGVPDQYLPMGALSIIEKHTERARKLTSKVAQRSSDGRSEANMLSEFDKHSFKSHSKSYTYTSIEGHRKTAEEMDMNTDVANAPRRDMGLGDPSCLYERPNVRLLDETAANYRGIRGLEGYVHPDGSDKFHMMAIRPALSDGPEAESEPEPESKVDLKKYHKMFNSWKRGNAEDED</sequence>
<evidence type="ECO:0000256" key="2">
    <source>
        <dbReference type="ARBA" id="ARBA00010082"/>
    </source>
</evidence>
<evidence type="ECO:0000259" key="9">
    <source>
        <dbReference type="Pfam" id="PF18388"/>
    </source>
</evidence>
<protein>
    <recommendedName>
        <fullName evidence="3">Autophagy-related protein 29</fullName>
    </recommendedName>
</protein>
<feature type="region of interest" description="Disordered" evidence="8">
    <location>
        <begin position="87"/>
        <end position="377"/>
    </location>
</feature>
<comment type="similarity">
    <text evidence="2">Belongs to the ATG29 family.</text>
</comment>
<evidence type="ECO:0000313" key="10">
    <source>
        <dbReference type="EMBL" id="KAF2643454.1"/>
    </source>
</evidence>
<gene>
    <name evidence="10" type="ORF">P280DRAFT_547597</name>
</gene>
<dbReference type="GO" id="GO:0015031">
    <property type="term" value="P:protein transport"/>
    <property type="evidence" value="ECO:0007669"/>
    <property type="project" value="UniProtKB-KW"/>
</dbReference>